<gene>
    <name evidence="2" type="ORF">JYB87_01320</name>
</gene>
<proteinExistence type="predicted"/>
<organism evidence="2 3">
    <name type="scientific">Shewanella avicenniae</name>
    <dbReference type="NCBI Taxonomy" id="2814294"/>
    <lineage>
        <taxon>Bacteria</taxon>
        <taxon>Pseudomonadati</taxon>
        <taxon>Pseudomonadota</taxon>
        <taxon>Gammaproteobacteria</taxon>
        <taxon>Alteromonadales</taxon>
        <taxon>Shewanellaceae</taxon>
        <taxon>Shewanella</taxon>
    </lineage>
</organism>
<dbReference type="InterPro" id="IPR054545">
    <property type="entry name" value="ApeI-like"/>
</dbReference>
<evidence type="ECO:0000313" key="3">
    <source>
        <dbReference type="Proteomes" id="UP000662770"/>
    </source>
</evidence>
<dbReference type="EMBL" id="CP071503">
    <property type="protein sequence ID" value="QSX33925.1"/>
    <property type="molecule type" value="Genomic_DNA"/>
</dbReference>
<dbReference type="InterPro" id="IPR016962">
    <property type="entry name" value="Dehydrase_ECs4332_prd"/>
</dbReference>
<dbReference type="SUPFAM" id="SSF54637">
    <property type="entry name" value="Thioesterase/thiol ester dehydrase-isomerase"/>
    <property type="match status" value="1"/>
</dbReference>
<protein>
    <submittedName>
        <fullName evidence="2">Thioester dehydrase</fullName>
    </submittedName>
</protein>
<evidence type="ECO:0000313" key="2">
    <source>
        <dbReference type="EMBL" id="QSX33925.1"/>
    </source>
</evidence>
<dbReference type="PIRSF" id="PIRSF030962">
    <property type="entry name" value="Dehydrase_ECs4332_prd"/>
    <property type="match status" value="1"/>
</dbReference>
<sequence>MTKPPLPTVIEHHSEPSCATWLMQIDAEHPAFAGHFPEHPIVPGVVQLDWAVSLGCAHFGYSAAVAQIEVLKFQQLILPNTQFTLTINHDAAKRKLLFSVTAGERRFASGRILLSEGANG</sequence>
<name>A0ABX7QSF4_9GAMM</name>
<feature type="domain" description="ApeI dehydratase-like" evidence="1">
    <location>
        <begin position="14"/>
        <end position="111"/>
    </location>
</feature>
<dbReference type="Pfam" id="PF22818">
    <property type="entry name" value="ApeI-like"/>
    <property type="match status" value="1"/>
</dbReference>
<keyword evidence="3" id="KW-1185">Reference proteome</keyword>
<dbReference type="RefSeq" id="WP_207355133.1">
    <property type="nucleotide sequence ID" value="NZ_CP071503.1"/>
</dbReference>
<evidence type="ECO:0000259" key="1">
    <source>
        <dbReference type="Pfam" id="PF22818"/>
    </source>
</evidence>
<dbReference type="InterPro" id="IPR029069">
    <property type="entry name" value="HotDog_dom_sf"/>
</dbReference>
<dbReference type="Proteomes" id="UP000662770">
    <property type="component" value="Chromosome"/>
</dbReference>
<accession>A0ABX7QSF4</accession>
<reference evidence="2 3" key="1">
    <citation type="submission" date="2021-03" db="EMBL/GenBank/DDBJ databases">
        <title>Novel species identification of genus Shewanella.</title>
        <authorList>
            <person name="Liu G."/>
            <person name="Zhang Q."/>
        </authorList>
    </citation>
    <scope>NUCLEOTIDE SEQUENCE [LARGE SCALE GENOMIC DNA]</scope>
    <source>
        <strain evidence="2 3">FJAT-51800</strain>
    </source>
</reference>
<dbReference type="Gene3D" id="3.10.129.10">
    <property type="entry name" value="Hotdog Thioesterase"/>
    <property type="match status" value="1"/>
</dbReference>